<feature type="region of interest" description="Disordered" evidence="1">
    <location>
        <begin position="448"/>
        <end position="475"/>
    </location>
</feature>
<dbReference type="Proteomes" id="UP000621799">
    <property type="component" value="Unassembled WGS sequence"/>
</dbReference>
<evidence type="ECO:0000313" key="3">
    <source>
        <dbReference type="EMBL" id="MBE9040279.1"/>
    </source>
</evidence>
<proteinExistence type="predicted"/>
<dbReference type="AlphaFoldDB" id="A0A928VTX1"/>
<sequence>MTPQAQLALLAWLPIVFYLFVLFPPRKAVIVSFIGGLLFLPERALFMLPLIPDYKGMIATCYGIMLAIFVYDSPRLNSFKPGWVDVPMAIWCVCPFASSMANGLGAYDGLNGTLTQIANWGLPYFLGRLYLGNLSGMRLLASEILKGGLLYVPLCLYEGRMSPQLHRIVYGYFAHPSGISQSIRYGGYRPNVFMQHGLMVGMWMMTVAFVALWVWKAKTFKKVWGMSLDWLIWVFLFIVIWCRSTGAYMYLALGVATLFSAKWLRTSILLLFLVVLLSYYLYTGATGTFAGDEIVSFVSERLNPERAQSLAFRFNNEEILGEHARERIIFGWGGWGRNRVYEYNWAGELEDTAITDSLWIIAFGVNGIVGLASLTVSLLLPVVCFSLFRYPASTWFNPQVAPAAAQAVVLALFMLDSVLNNMYNPVFPLIAGGLSGIVLNPVENLNPTKRRSLQTRPPTAKRSKRRAWPAPHLKR</sequence>
<accession>A0A928VTX1</accession>
<keyword evidence="2" id="KW-0472">Membrane</keyword>
<feature type="transmembrane region" description="Helical" evidence="2">
    <location>
        <begin position="6"/>
        <end position="23"/>
    </location>
</feature>
<dbReference type="EMBL" id="JADEXN010000070">
    <property type="protein sequence ID" value="MBE9040279.1"/>
    <property type="molecule type" value="Genomic_DNA"/>
</dbReference>
<evidence type="ECO:0000256" key="1">
    <source>
        <dbReference type="SAM" id="MobiDB-lite"/>
    </source>
</evidence>
<keyword evidence="3" id="KW-0436">Ligase</keyword>
<comment type="caution">
    <text evidence="3">The sequence shown here is derived from an EMBL/GenBank/DDBJ whole genome shotgun (WGS) entry which is preliminary data.</text>
</comment>
<evidence type="ECO:0000256" key="2">
    <source>
        <dbReference type="SAM" id="Phobius"/>
    </source>
</evidence>
<name>A0A928VTX1_9CYAN</name>
<feature type="transmembrane region" description="Helical" evidence="2">
    <location>
        <begin position="358"/>
        <end position="388"/>
    </location>
</feature>
<gene>
    <name evidence="3" type="ORF">IQ235_05670</name>
</gene>
<protein>
    <submittedName>
        <fullName evidence="3">O-antigen ligase domain-containing protein</fullName>
    </submittedName>
</protein>
<feature type="transmembrane region" description="Helical" evidence="2">
    <location>
        <begin position="192"/>
        <end position="215"/>
    </location>
</feature>
<reference evidence="3" key="1">
    <citation type="submission" date="2020-10" db="EMBL/GenBank/DDBJ databases">
        <authorList>
            <person name="Castelo-Branco R."/>
            <person name="Eusebio N."/>
            <person name="Adriana R."/>
            <person name="Vieira A."/>
            <person name="Brugerolle De Fraissinette N."/>
            <person name="Rezende De Castro R."/>
            <person name="Schneider M.P."/>
            <person name="Vasconcelos V."/>
            <person name="Leao P.N."/>
        </authorList>
    </citation>
    <scope>NUCLEOTIDE SEQUENCE</scope>
    <source>
        <strain evidence="3">LEGE 11467</strain>
    </source>
</reference>
<feature type="transmembrane region" description="Helical" evidence="2">
    <location>
        <begin position="30"/>
        <end position="48"/>
    </location>
</feature>
<feature type="transmembrane region" description="Helical" evidence="2">
    <location>
        <begin position="400"/>
        <end position="419"/>
    </location>
</feature>
<evidence type="ECO:0000313" key="4">
    <source>
        <dbReference type="Proteomes" id="UP000621799"/>
    </source>
</evidence>
<feature type="transmembrane region" description="Helical" evidence="2">
    <location>
        <begin position="230"/>
        <end position="251"/>
    </location>
</feature>
<organism evidence="3 4">
    <name type="scientific">Zarconia navalis LEGE 11467</name>
    <dbReference type="NCBI Taxonomy" id="1828826"/>
    <lineage>
        <taxon>Bacteria</taxon>
        <taxon>Bacillati</taxon>
        <taxon>Cyanobacteriota</taxon>
        <taxon>Cyanophyceae</taxon>
        <taxon>Oscillatoriophycideae</taxon>
        <taxon>Oscillatoriales</taxon>
        <taxon>Oscillatoriales incertae sedis</taxon>
        <taxon>Zarconia</taxon>
        <taxon>Zarconia navalis</taxon>
    </lineage>
</organism>
<keyword evidence="2" id="KW-1133">Transmembrane helix</keyword>
<keyword evidence="2" id="KW-0812">Transmembrane</keyword>
<feature type="transmembrane region" description="Helical" evidence="2">
    <location>
        <begin position="54"/>
        <end position="71"/>
    </location>
</feature>
<feature type="transmembrane region" description="Helical" evidence="2">
    <location>
        <begin position="425"/>
        <end position="442"/>
    </location>
</feature>
<dbReference type="GO" id="GO:0016874">
    <property type="term" value="F:ligase activity"/>
    <property type="evidence" value="ECO:0007669"/>
    <property type="project" value="UniProtKB-KW"/>
</dbReference>
<dbReference type="RefSeq" id="WP_264320533.1">
    <property type="nucleotide sequence ID" value="NZ_JADEXN010000070.1"/>
</dbReference>
<keyword evidence="4" id="KW-1185">Reference proteome</keyword>
<feature type="transmembrane region" description="Helical" evidence="2">
    <location>
        <begin position="263"/>
        <end position="282"/>
    </location>
</feature>